<feature type="transmembrane region" description="Helical" evidence="1">
    <location>
        <begin position="35"/>
        <end position="58"/>
    </location>
</feature>
<keyword evidence="1" id="KW-0472">Membrane</keyword>
<dbReference type="Pfam" id="PF10067">
    <property type="entry name" value="DUF2306"/>
    <property type="match status" value="1"/>
</dbReference>
<feature type="transmembrane region" description="Helical" evidence="1">
    <location>
        <begin position="94"/>
        <end position="113"/>
    </location>
</feature>
<dbReference type="RefSeq" id="WP_019620648.1">
    <property type="nucleotide sequence ID" value="NZ_AP014545.1"/>
</dbReference>
<feature type="transmembrane region" description="Helical" evidence="1">
    <location>
        <begin position="64"/>
        <end position="82"/>
    </location>
</feature>
<protein>
    <recommendedName>
        <fullName evidence="4">DUF2306 domain-containing protein</fullName>
    </recommendedName>
</protein>
<sequence>MHTYVHLSAATWVLVIGFLQLRWAKGTSLHKRLGWSWMLAMIIASISSFGITGFVNWFYGYGPIHLLSIWVLICVVLSVGSARRGNIRSHRSYAVGAYLGTIGAAVGAVLMPGRLLHMIFIS</sequence>
<dbReference type="Proteomes" id="UP000595663">
    <property type="component" value="Chromosome"/>
</dbReference>
<keyword evidence="3" id="KW-1185">Reference proteome</keyword>
<dbReference type="InterPro" id="IPR018750">
    <property type="entry name" value="DUF2306_membrane"/>
</dbReference>
<keyword evidence="1" id="KW-0812">Transmembrane</keyword>
<dbReference type="EMBL" id="AP014545">
    <property type="protein sequence ID" value="BBB26567.1"/>
    <property type="molecule type" value="Genomic_DNA"/>
</dbReference>
<dbReference type="AlphaFoldDB" id="A0A7R6STF8"/>
<organism evidence="2 3">
    <name type="scientific">Amphritea japonica ATCC BAA-1530</name>
    <dbReference type="NCBI Taxonomy" id="1278309"/>
    <lineage>
        <taxon>Bacteria</taxon>
        <taxon>Pseudomonadati</taxon>
        <taxon>Pseudomonadota</taxon>
        <taxon>Gammaproteobacteria</taxon>
        <taxon>Oceanospirillales</taxon>
        <taxon>Oceanospirillaceae</taxon>
        <taxon>Amphritea</taxon>
    </lineage>
</organism>
<evidence type="ECO:0000313" key="2">
    <source>
        <dbReference type="EMBL" id="BBB26567.1"/>
    </source>
</evidence>
<gene>
    <name evidence="2" type="ORF">AMJAP_1976</name>
</gene>
<evidence type="ECO:0008006" key="4">
    <source>
        <dbReference type="Google" id="ProtNLM"/>
    </source>
</evidence>
<keyword evidence="1" id="KW-1133">Transmembrane helix</keyword>
<proteinExistence type="predicted"/>
<accession>A0A7R6STF8</accession>
<dbReference type="KEGG" id="ajp:AMJAP_1976"/>
<evidence type="ECO:0000256" key="1">
    <source>
        <dbReference type="SAM" id="Phobius"/>
    </source>
</evidence>
<evidence type="ECO:0000313" key="3">
    <source>
        <dbReference type="Proteomes" id="UP000595663"/>
    </source>
</evidence>
<dbReference type="OrthoDB" id="9815686at2"/>
<feature type="transmembrane region" description="Helical" evidence="1">
    <location>
        <begin position="6"/>
        <end position="23"/>
    </location>
</feature>
<reference evidence="2 3" key="1">
    <citation type="journal article" date="2008" name="Int. J. Syst. Evol. Microbiol.">
        <title>Amphritea japonica sp. nov. and Amphritea balenae sp. nov., isolated from the sediment adjacent to sperm whale carcasses off Kagoshima, Japan.</title>
        <authorList>
            <person name="Miyazaki M."/>
            <person name="Nogi Y."/>
            <person name="Fujiwara Y."/>
            <person name="Kawato M."/>
            <person name="Nagahama T."/>
            <person name="Kubokawa K."/>
            <person name="Horikoshi K."/>
        </authorList>
    </citation>
    <scope>NUCLEOTIDE SEQUENCE [LARGE SCALE GENOMIC DNA]</scope>
    <source>
        <strain evidence="2 3">ATCC BAA-1530</strain>
    </source>
</reference>
<name>A0A7R6STF8_9GAMM</name>